<dbReference type="EMBL" id="CP045875">
    <property type="protein sequence ID" value="QGG48481.1"/>
    <property type="molecule type" value="Genomic_DNA"/>
</dbReference>
<reference evidence="2" key="1">
    <citation type="submission" date="2019-11" db="EMBL/GenBank/DDBJ databases">
        <title>Genome sequence of Heliorestis convoluta strain HH, an alkaliphilic and minimalistic phototrophic bacterium from a soda lake in Egypt.</title>
        <authorList>
            <person name="Dewey E.D."/>
            <person name="Stokes L.M."/>
            <person name="Burchell B.M."/>
            <person name="Shaffer K.N."/>
            <person name="Huntington A.M."/>
            <person name="Baker J.M."/>
            <person name="Nadendla S."/>
            <person name="Giglio M.G."/>
            <person name="Touchman J.W."/>
            <person name="Blankenship R.E."/>
            <person name="Madigan M.T."/>
            <person name="Sattley W.M."/>
        </authorList>
    </citation>
    <scope>NUCLEOTIDE SEQUENCE [LARGE SCALE GENOMIC DNA]</scope>
    <source>
        <strain evidence="2">HH</strain>
    </source>
</reference>
<protein>
    <submittedName>
        <fullName evidence="1">Uncharacterized protein</fullName>
    </submittedName>
</protein>
<dbReference type="OrthoDB" id="2086428at2"/>
<gene>
    <name evidence="1" type="ORF">FTV88_2383</name>
</gene>
<dbReference type="KEGG" id="hcv:FTV88_2383"/>
<organism evidence="1 2">
    <name type="scientific">Heliorestis convoluta</name>
    <dbReference type="NCBI Taxonomy" id="356322"/>
    <lineage>
        <taxon>Bacteria</taxon>
        <taxon>Bacillati</taxon>
        <taxon>Bacillota</taxon>
        <taxon>Clostridia</taxon>
        <taxon>Eubacteriales</taxon>
        <taxon>Heliobacteriaceae</taxon>
        <taxon>Heliorestis</taxon>
    </lineage>
</organism>
<dbReference type="Proteomes" id="UP000366051">
    <property type="component" value="Chromosome"/>
</dbReference>
<accession>A0A5Q2N2I2</accession>
<evidence type="ECO:0000313" key="1">
    <source>
        <dbReference type="EMBL" id="QGG48481.1"/>
    </source>
</evidence>
<dbReference type="RefSeq" id="WP_153725650.1">
    <property type="nucleotide sequence ID" value="NZ_CP045875.1"/>
</dbReference>
<name>A0A5Q2N2I2_9FIRM</name>
<sequence>MTEQKRPRIVAGPDGDALEATLVAQTAIPWDKQKGWYDLAQYFLF</sequence>
<dbReference type="AlphaFoldDB" id="A0A5Q2N2I2"/>
<keyword evidence="2" id="KW-1185">Reference proteome</keyword>
<evidence type="ECO:0000313" key="2">
    <source>
        <dbReference type="Proteomes" id="UP000366051"/>
    </source>
</evidence>
<proteinExistence type="predicted"/>